<evidence type="ECO:0000313" key="3">
    <source>
        <dbReference type="Proteomes" id="UP000199111"/>
    </source>
</evidence>
<reference evidence="3" key="1">
    <citation type="submission" date="2016-10" db="EMBL/GenBank/DDBJ databases">
        <authorList>
            <person name="Varghese N."/>
            <person name="Submissions S."/>
        </authorList>
    </citation>
    <scope>NUCLEOTIDE SEQUENCE [LARGE SCALE GENOMIC DNA]</scope>
    <source>
        <strain evidence="3">CGMCC 4.2126</strain>
    </source>
</reference>
<dbReference type="Proteomes" id="UP000199111">
    <property type="component" value="Unassembled WGS sequence"/>
</dbReference>
<feature type="transmembrane region" description="Helical" evidence="1">
    <location>
        <begin position="361"/>
        <end position="380"/>
    </location>
</feature>
<accession>A0A1I3W4K6</accession>
<evidence type="ECO:0000256" key="1">
    <source>
        <dbReference type="SAM" id="Phobius"/>
    </source>
</evidence>
<evidence type="ECO:0000313" key="2">
    <source>
        <dbReference type="EMBL" id="SFK01577.1"/>
    </source>
</evidence>
<organism evidence="2 3">
    <name type="scientific">Streptosporangium canum</name>
    <dbReference type="NCBI Taxonomy" id="324952"/>
    <lineage>
        <taxon>Bacteria</taxon>
        <taxon>Bacillati</taxon>
        <taxon>Actinomycetota</taxon>
        <taxon>Actinomycetes</taxon>
        <taxon>Streptosporangiales</taxon>
        <taxon>Streptosporangiaceae</taxon>
        <taxon>Streptosporangium</taxon>
    </lineage>
</organism>
<proteinExistence type="predicted"/>
<sequence length="441" mass="47361">MGWGDRMTAGDGFAYDGGVFSEVAADLEIMADKLRGLRFSGDAVALPTWALGAAGEWPARHEYGKTWGELEQEFNYGETEGTSLADLMRRTRKSYAGAEGASVRRVLDAVTEARKADPDEVPLYSDFSDDYSDYETKSFGEYLMDPTKLSYGAGLAAMGAGAGGRAFLNRRKREESAILGLRRMYITNATRSEISLTAKSIVRHMEATNWANDLGASDRAYRDSLHARVGELHAGRERRLSELAKSSKGTQANLARAKTFSWAAMAGGLAWTVMVVPSDEDLDRAAAGWEKLAYDCGEVFGHDTGLVREAVAAAWAGPAMEAADARLVEFVAAGVHLAERVRRLSDALSDTVEDLARIHKVALVFSVVSGAAIAGAGIAARFNPALRPVVELLGSRLSSVIIVCANLAPAAAAAAIAWYRAFDASRTTRIGDREISGFSRS</sequence>
<protein>
    <submittedName>
        <fullName evidence="2">Uncharacterized protein</fullName>
    </submittedName>
</protein>
<keyword evidence="3" id="KW-1185">Reference proteome</keyword>
<feature type="transmembrane region" description="Helical" evidence="1">
    <location>
        <begin position="400"/>
        <end position="419"/>
    </location>
</feature>
<keyword evidence="1" id="KW-0812">Transmembrane</keyword>
<dbReference type="AlphaFoldDB" id="A0A1I3W4K6"/>
<keyword evidence="1" id="KW-0472">Membrane</keyword>
<keyword evidence="1" id="KW-1133">Transmembrane helix</keyword>
<feature type="transmembrane region" description="Helical" evidence="1">
    <location>
        <begin position="149"/>
        <end position="168"/>
    </location>
</feature>
<name>A0A1I3W4K6_9ACTN</name>
<gene>
    <name evidence="2" type="ORF">SAMN05216275_115145</name>
</gene>
<dbReference type="EMBL" id="FOQY01000015">
    <property type="protein sequence ID" value="SFK01577.1"/>
    <property type="molecule type" value="Genomic_DNA"/>
</dbReference>